<protein>
    <submittedName>
        <fullName evidence="4">Prepilin-type N-terminal cleavage/methylation domain-containing protein</fullName>
    </submittedName>
</protein>
<dbReference type="EMBL" id="JBCEWA010000002">
    <property type="protein sequence ID" value="MEL5987344.1"/>
    <property type="molecule type" value="Genomic_DNA"/>
</dbReference>
<feature type="transmembrane region" description="Helical" evidence="3">
    <location>
        <begin position="12"/>
        <end position="30"/>
    </location>
</feature>
<comment type="subcellular location">
    <subcellularLocation>
        <location evidence="1">Cell surface</location>
    </subcellularLocation>
</comment>
<dbReference type="SUPFAM" id="SSF54523">
    <property type="entry name" value="Pili subunits"/>
    <property type="match status" value="1"/>
</dbReference>
<evidence type="ECO:0000256" key="2">
    <source>
        <dbReference type="ARBA" id="ARBA00023287"/>
    </source>
</evidence>
<keyword evidence="3" id="KW-0812">Transmembrane</keyword>
<evidence type="ECO:0000256" key="1">
    <source>
        <dbReference type="ARBA" id="ARBA00004241"/>
    </source>
</evidence>
<dbReference type="PROSITE" id="PS00409">
    <property type="entry name" value="PROKAR_NTER_METHYL"/>
    <property type="match status" value="1"/>
</dbReference>
<dbReference type="Pfam" id="PF07963">
    <property type="entry name" value="N_methyl"/>
    <property type="match status" value="1"/>
</dbReference>
<name>A0ABU9LIY7_9BACL</name>
<evidence type="ECO:0000256" key="3">
    <source>
        <dbReference type="SAM" id="Phobius"/>
    </source>
</evidence>
<dbReference type="InterPro" id="IPR045584">
    <property type="entry name" value="Pilin-like"/>
</dbReference>
<evidence type="ECO:0000313" key="5">
    <source>
        <dbReference type="Proteomes" id="UP001398420"/>
    </source>
</evidence>
<organism evidence="4 5">
    <name type="scientific">Kurthia gibsonii</name>
    <dbReference type="NCBI Taxonomy" id="33946"/>
    <lineage>
        <taxon>Bacteria</taxon>
        <taxon>Bacillati</taxon>
        <taxon>Bacillota</taxon>
        <taxon>Bacilli</taxon>
        <taxon>Bacillales</taxon>
        <taxon>Caryophanaceae</taxon>
        <taxon>Kurthia</taxon>
    </lineage>
</organism>
<reference evidence="4 5" key="1">
    <citation type="submission" date="2024-04" db="EMBL/GenBank/DDBJ databases">
        <authorList>
            <person name="Wu Y.S."/>
            <person name="Zhang L."/>
        </authorList>
    </citation>
    <scope>NUCLEOTIDE SEQUENCE [LARGE SCALE GENOMIC DNA]</scope>
    <source>
        <strain evidence="4 5">KG-01</strain>
    </source>
</reference>
<sequence>MKNEKGFTLVEVLAVIVILAIVGSILFNLLTSSNKEYKSQVDDTTNLNELSFIMKEITRDFRKTKIVDIQNNQVVFKTKENNQEKVIATYTKTGDTLSKNGSPYQTKIRSFCVQSTKEPSKRTPDCLSTSKTPSAQEGIYLNIENTNGKRVETTLYSRGG</sequence>
<keyword evidence="3" id="KW-1133">Transmembrane helix</keyword>
<gene>
    <name evidence="4" type="ORF">AAF454_02750</name>
</gene>
<proteinExistence type="predicted"/>
<comment type="caution">
    <text evidence="4">The sequence shown here is derived from an EMBL/GenBank/DDBJ whole genome shotgun (WGS) entry which is preliminary data.</text>
</comment>
<keyword evidence="2" id="KW-0178">Competence</keyword>
<accession>A0ABU9LIY7</accession>
<dbReference type="InterPro" id="IPR012902">
    <property type="entry name" value="N_methyl_site"/>
</dbReference>
<dbReference type="NCBIfam" id="TIGR02532">
    <property type="entry name" value="IV_pilin_GFxxxE"/>
    <property type="match status" value="1"/>
</dbReference>
<keyword evidence="3" id="KW-0472">Membrane</keyword>
<dbReference type="RefSeq" id="WP_068452343.1">
    <property type="nucleotide sequence ID" value="NZ_JALKQX010000003.1"/>
</dbReference>
<dbReference type="Proteomes" id="UP001398420">
    <property type="component" value="Unassembled WGS sequence"/>
</dbReference>
<keyword evidence="5" id="KW-1185">Reference proteome</keyword>
<evidence type="ECO:0000313" key="4">
    <source>
        <dbReference type="EMBL" id="MEL5987344.1"/>
    </source>
</evidence>